<accession>A0ABM8P162</accession>
<keyword evidence="2" id="KW-1185">Reference proteome</keyword>
<sequence>MLLTHSLVRPRASTADVGMQCGLHWLDSGGLCACDDSRIASPFGAQLTRPRLALVFVNCKGNAKKIARPEGAGHSTPL</sequence>
<gene>
    <name evidence="1" type="ORF">LMG28140_05244</name>
</gene>
<proteinExistence type="predicted"/>
<evidence type="ECO:0000313" key="2">
    <source>
        <dbReference type="Proteomes" id="UP000598032"/>
    </source>
</evidence>
<comment type="caution">
    <text evidence="1">The sequence shown here is derived from an EMBL/GenBank/DDBJ whole genome shotgun (WGS) entry which is preliminary data.</text>
</comment>
<protein>
    <submittedName>
        <fullName evidence="1">Uncharacterized protein</fullName>
    </submittedName>
</protein>
<organism evidence="1 2">
    <name type="scientific">Paraburkholderia metrosideri</name>
    <dbReference type="NCBI Taxonomy" id="580937"/>
    <lineage>
        <taxon>Bacteria</taxon>
        <taxon>Pseudomonadati</taxon>
        <taxon>Pseudomonadota</taxon>
        <taxon>Betaproteobacteria</taxon>
        <taxon>Burkholderiales</taxon>
        <taxon>Burkholderiaceae</taxon>
        <taxon>Paraburkholderia</taxon>
    </lineage>
</organism>
<dbReference type="Proteomes" id="UP000598032">
    <property type="component" value="Unassembled WGS sequence"/>
</dbReference>
<dbReference type="EMBL" id="CAJHCP010000012">
    <property type="protein sequence ID" value="CAD6553012.1"/>
    <property type="molecule type" value="Genomic_DNA"/>
</dbReference>
<name>A0ABM8P162_9BURK</name>
<reference evidence="1 2" key="1">
    <citation type="submission" date="2020-10" db="EMBL/GenBank/DDBJ databases">
        <authorList>
            <person name="Peeters C."/>
        </authorList>
    </citation>
    <scope>NUCLEOTIDE SEQUENCE [LARGE SCALE GENOMIC DNA]</scope>
    <source>
        <strain evidence="1 2">LMG 28140</strain>
    </source>
</reference>
<evidence type="ECO:0000313" key="1">
    <source>
        <dbReference type="EMBL" id="CAD6553012.1"/>
    </source>
</evidence>